<dbReference type="GO" id="GO:0007059">
    <property type="term" value="P:chromosome segregation"/>
    <property type="evidence" value="ECO:0007669"/>
    <property type="project" value="UniProtKB-KW"/>
</dbReference>
<dbReference type="GO" id="GO:0045881">
    <property type="term" value="P:positive regulation of sporulation resulting in formation of a cellular spore"/>
    <property type="evidence" value="ECO:0007669"/>
    <property type="project" value="TreeGrafter"/>
</dbReference>
<dbReference type="GO" id="GO:0003677">
    <property type="term" value="F:DNA binding"/>
    <property type="evidence" value="ECO:0007669"/>
    <property type="project" value="UniProtKB-KW"/>
</dbReference>
<dbReference type="Pfam" id="PF23552">
    <property type="entry name" value="ParB_C"/>
    <property type="match status" value="1"/>
</dbReference>
<feature type="domain" description="ParB-like N-terminal" evidence="6">
    <location>
        <begin position="27"/>
        <end position="117"/>
    </location>
</feature>
<dbReference type="PANTHER" id="PTHR33375:SF1">
    <property type="entry name" value="CHROMOSOME-PARTITIONING PROTEIN PARB-RELATED"/>
    <property type="match status" value="1"/>
</dbReference>
<dbReference type="EMBL" id="FQZM01000009">
    <property type="protein sequence ID" value="SHI67432.1"/>
    <property type="molecule type" value="Genomic_DNA"/>
</dbReference>
<dbReference type="SMART" id="SM00470">
    <property type="entry name" value="ParB"/>
    <property type="match status" value="1"/>
</dbReference>
<dbReference type="InterPro" id="IPR003115">
    <property type="entry name" value="ParB_N"/>
</dbReference>
<reference evidence="8" key="1">
    <citation type="submission" date="2016-11" db="EMBL/GenBank/DDBJ databases">
        <authorList>
            <person name="Varghese N."/>
            <person name="Submissions S."/>
        </authorList>
    </citation>
    <scope>NUCLEOTIDE SEQUENCE [LARGE SCALE GENOMIC DNA]</scope>
    <source>
        <strain evidence="8">DSM 16057</strain>
    </source>
</reference>
<dbReference type="RefSeq" id="WP_072867480.1">
    <property type="nucleotide sequence ID" value="NZ_FQZM01000009.1"/>
</dbReference>
<dbReference type="Pfam" id="PF02195">
    <property type="entry name" value="ParB_N"/>
    <property type="match status" value="1"/>
</dbReference>
<dbReference type="AlphaFoldDB" id="A0A1M6D2E4"/>
<evidence type="ECO:0000256" key="1">
    <source>
        <dbReference type="ARBA" id="ARBA00004453"/>
    </source>
</evidence>
<comment type="subcellular location">
    <subcellularLocation>
        <location evidence="1">Cytoplasm</location>
        <location evidence="1">Nucleoid</location>
    </subcellularLocation>
</comment>
<evidence type="ECO:0000256" key="5">
    <source>
        <dbReference type="SAM" id="MobiDB-lite"/>
    </source>
</evidence>
<dbReference type="InterPro" id="IPR004437">
    <property type="entry name" value="ParB/RepB/Spo0J"/>
</dbReference>
<dbReference type="Gene3D" id="1.10.10.2830">
    <property type="match status" value="1"/>
</dbReference>
<dbReference type="GO" id="GO:0005694">
    <property type="term" value="C:chromosome"/>
    <property type="evidence" value="ECO:0007669"/>
    <property type="project" value="TreeGrafter"/>
</dbReference>
<keyword evidence="8" id="KW-1185">Reference proteome</keyword>
<feature type="region of interest" description="Disordered" evidence="5">
    <location>
        <begin position="220"/>
        <end position="244"/>
    </location>
</feature>
<dbReference type="Proteomes" id="UP000184529">
    <property type="component" value="Unassembled WGS sequence"/>
</dbReference>
<dbReference type="Pfam" id="PF17762">
    <property type="entry name" value="HTH_ParB"/>
    <property type="match status" value="1"/>
</dbReference>
<evidence type="ECO:0000313" key="7">
    <source>
        <dbReference type="EMBL" id="SHI67432.1"/>
    </source>
</evidence>
<dbReference type="OrthoDB" id="9802051at2"/>
<dbReference type="InterPro" id="IPR041468">
    <property type="entry name" value="HTH_ParB/Spo0J"/>
</dbReference>
<evidence type="ECO:0000256" key="2">
    <source>
        <dbReference type="ARBA" id="ARBA00006295"/>
    </source>
</evidence>
<evidence type="ECO:0000256" key="3">
    <source>
        <dbReference type="ARBA" id="ARBA00022829"/>
    </source>
</evidence>
<proteinExistence type="inferred from homology"/>
<dbReference type="NCBIfam" id="TIGR00180">
    <property type="entry name" value="parB_part"/>
    <property type="match status" value="1"/>
</dbReference>
<dbReference type="FunFam" id="3.90.1530.30:FF:000001">
    <property type="entry name" value="Chromosome partitioning protein ParB"/>
    <property type="match status" value="1"/>
</dbReference>
<dbReference type="InterPro" id="IPR057240">
    <property type="entry name" value="ParB_dimer_C"/>
</dbReference>
<gene>
    <name evidence="7" type="ORF">SAMN02745219_00801</name>
</gene>
<sequence>MSKKRGLGRGLGALIPVVQSEGEGSLQEIRVDEVQPNPRQPRQAIDQEKIQELALSIQEHGVVQPIVVRPVPGGKYEIIAGERRWRACRVLGLEFIPAIIRDYDDLEASAISLIENVQREDLNPLEEAVAYRRLIDEFGLTQEDIARLVAKSRSFIANTLRLLSLPPEVQDMLSAGLLTAGHARAILSLDDAATQIAAAREVVTGGLNVRETEELIRRFTGRDGKNHAPAQKQASPSSRSKDEELVSMEDMLGGALGTRVRIHSRRGGRGVIEIAFESRAQLEEIVNLLMN</sequence>
<name>A0A1M6D2E4_9FIRM</name>
<comment type="similarity">
    <text evidence="2">Belongs to the ParB family.</text>
</comment>
<organism evidence="7 8">
    <name type="scientific">Desulfofundulus thermosubterraneus DSM 16057</name>
    <dbReference type="NCBI Taxonomy" id="1121432"/>
    <lineage>
        <taxon>Bacteria</taxon>
        <taxon>Bacillati</taxon>
        <taxon>Bacillota</taxon>
        <taxon>Clostridia</taxon>
        <taxon>Eubacteriales</taxon>
        <taxon>Peptococcaceae</taxon>
        <taxon>Desulfofundulus</taxon>
    </lineage>
</organism>
<dbReference type="InterPro" id="IPR050336">
    <property type="entry name" value="Chromosome_partition/occlusion"/>
</dbReference>
<dbReference type="InterPro" id="IPR036086">
    <property type="entry name" value="ParB/Sulfiredoxin_sf"/>
</dbReference>
<dbReference type="SUPFAM" id="SSF110849">
    <property type="entry name" value="ParB/Sulfiredoxin"/>
    <property type="match status" value="1"/>
</dbReference>
<keyword evidence="4" id="KW-0238">DNA-binding</keyword>
<evidence type="ECO:0000259" key="6">
    <source>
        <dbReference type="SMART" id="SM00470"/>
    </source>
</evidence>
<evidence type="ECO:0000313" key="8">
    <source>
        <dbReference type="Proteomes" id="UP000184529"/>
    </source>
</evidence>
<evidence type="ECO:0000256" key="4">
    <source>
        <dbReference type="ARBA" id="ARBA00023125"/>
    </source>
</evidence>
<dbReference type="FunFam" id="1.10.10.2830:FF:000001">
    <property type="entry name" value="Chromosome partitioning protein ParB"/>
    <property type="match status" value="1"/>
</dbReference>
<protein>
    <submittedName>
        <fullName evidence="7">Chromosome partitioning protein, ParB family</fullName>
    </submittedName>
</protein>
<accession>A0A1M6D2E4</accession>
<dbReference type="STRING" id="1121432.SAMN02745219_00801"/>
<dbReference type="PANTHER" id="PTHR33375">
    <property type="entry name" value="CHROMOSOME-PARTITIONING PROTEIN PARB-RELATED"/>
    <property type="match status" value="1"/>
</dbReference>
<dbReference type="CDD" id="cd16393">
    <property type="entry name" value="SPO0J_N"/>
    <property type="match status" value="1"/>
</dbReference>
<dbReference type="Gene3D" id="3.90.1530.30">
    <property type="match status" value="1"/>
</dbReference>
<keyword evidence="3" id="KW-0159">Chromosome partition</keyword>
<dbReference type="GO" id="GO:0009295">
    <property type="term" value="C:nucleoid"/>
    <property type="evidence" value="ECO:0007669"/>
    <property type="project" value="UniProtKB-SubCell"/>
</dbReference>